<name>A0ABR2QP95_9ROSI</name>
<dbReference type="Gene3D" id="1.10.8.60">
    <property type="match status" value="1"/>
</dbReference>
<keyword evidence="6" id="KW-1185">Reference proteome</keyword>
<evidence type="ECO:0000256" key="1">
    <source>
        <dbReference type="ARBA" id="ARBA00022737"/>
    </source>
</evidence>
<keyword evidence="2" id="KW-0547">Nucleotide-binding</keyword>
<dbReference type="Proteomes" id="UP001396334">
    <property type="component" value="Unassembled WGS sequence"/>
</dbReference>
<dbReference type="PANTHER" id="PTHR11638">
    <property type="entry name" value="ATP-DEPENDENT CLP PROTEASE"/>
    <property type="match status" value="1"/>
</dbReference>
<dbReference type="SMART" id="SM01086">
    <property type="entry name" value="ClpB_D2-small"/>
    <property type="match status" value="1"/>
</dbReference>
<dbReference type="SUPFAM" id="SSF52540">
    <property type="entry name" value="P-loop containing nucleoside triphosphate hydrolases"/>
    <property type="match status" value="1"/>
</dbReference>
<proteinExistence type="predicted"/>
<organism evidence="5 6">
    <name type="scientific">Hibiscus sabdariffa</name>
    <name type="common">roselle</name>
    <dbReference type="NCBI Taxonomy" id="183260"/>
    <lineage>
        <taxon>Eukaryota</taxon>
        <taxon>Viridiplantae</taxon>
        <taxon>Streptophyta</taxon>
        <taxon>Embryophyta</taxon>
        <taxon>Tracheophyta</taxon>
        <taxon>Spermatophyta</taxon>
        <taxon>Magnoliopsida</taxon>
        <taxon>eudicotyledons</taxon>
        <taxon>Gunneridae</taxon>
        <taxon>Pentapetalae</taxon>
        <taxon>rosids</taxon>
        <taxon>malvids</taxon>
        <taxon>Malvales</taxon>
        <taxon>Malvaceae</taxon>
        <taxon>Malvoideae</taxon>
        <taxon>Hibiscus</taxon>
    </lineage>
</organism>
<evidence type="ECO:0000313" key="5">
    <source>
        <dbReference type="EMBL" id="KAK9002364.1"/>
    </source>
</evidence>
<dbReference type="Pfam" id="PF10431">
    <property type="entry name" value="ClpB_D2-small"/>
    <property type="match status" value="1"/>
</dbReference>
<evidence type="ECO:0000313" key="6">
    <source>
        <dbReference type="Proteomes" id="UP001396334"/>
    </source>
</evidence>
<dbReference type="InterPro" id="IPR050130">
    <property type="entry name" value="ClpA_ClpB"/>
</dbReference>
<sequence>MGFDLDEVCRYNRMRSLVREELKRWVGPKLLNTIMMEVIVFRHLTVSEVKEIADVMLKGVFERFKANGIQLHVSERFRERVVEEGYNAWPLKRAVREDSMAEKMVAREIKEGDSVTADVDSGGNVMVLSSAL</sequence>
<feature type="domain" description="Clp ATPase C-terminal" evidence="4">
    <location>
        <begin position="44"/>
        <end position="126"/>
    </location>
</feature>
<evidence type="ECO:0000256" key="2">
    <source>
        <dbReference type="ARBA" id="ARBA00022741"/>
    </source>
</evidence>
<comment type="caution">
    <text evidence="5">The sequence shown here is derived from an EMBL/GenBank/DDBJ whole genome shotgun (WGS) entry which is preliminary data.</text>
</comment>
<dbReference type="PANTHER" id="PTHR11638:SF155">
    <property type="entry name" value="CHAPERONE PROTEIN CLPC1, CHLOROPLASTIC-LIKE"/>
    <property type="match status" value="1"/>
</dbReference>
<dbReference type="InterPro" id="IPR027417">
    <property type="entry name" value="P-loop_NTPase"/>
</dbReference>
<gene>
    <name evidence="5" type="ORF">V6N11_025047</name>
</gene>
<evidence type="ECO:0000259" key="4">
    <source>
        <dbReference type="SMART" id="SM01086"/>
    </source>
</evidence>
<keyword evidence="3" id="KW-0067">ATP-binding</keyword>
<dbReference type="EMBL" id="JBBPBN010000035">
    <property type="protein sequence ID" value="KAK9002364.1"/>
    <property type="molecule type" value="Genomic_DNA"/>
</dbReference>
<accession>A0ABR2QP95</accession>
<dbReference type="InterPro" id="IPR019489">
    <property type="entry name" value="Clp_ATPase_C"/>
</dbReference>
<keyword evidence="1" id="KW-0677">Repeat</keyword>
<protein>
    <recommendedName>
        <fullName evidence="4">Clp ATPase C-terminal domain-containing protein</fullName>
    </recommendedName>
</protein>
<evidence type="ECO:0000256" key="3">
    <source>
        <dbReference type="ARBA" id="ARBA00022840"/>
    </source>
</evidence>
<reference evidence="5 6" key="1">
    <citation type="journal article" date="2024" name="G3 (Bethesda)">
        <title>Genome assembly of Hibiscus sabdariffa L. provides insights into metabolisms of medicinal natural products.</title>
        <authorList>
            <person name="Kim T."/>
        </authorList>
    </citation>
    <scope>NUCLEOTIDE SEQUENCE [LARGE SCALE GENOMIC DNA]</scope>
    <source>
        <strain evidence="5">TK-2024</strain>
        <tissue evidence="5">Old leaves</tissue>
    </source>
</reference>